<dbReference type="InterPro" id="IPR036138">
    <property type="entry name" value="PBP_dimer_sf"/>
</dbReference>
<dbReference type="InterPro" id="IPR012338">
    <property type="entry name" value="Beta-lactam/transpept-like"/>
</dbReference>
<accession>A0A6J6JLQ1</accession>
<dbReference type="InterPro" id="IPR017790">
    <property type="entry name" value="Penicillin-binding_protein_2"/>
</dbReference>
<evidence type="ECO:0000256" key="7">
    <source>
        <dbReference type="ARBA" id="ARBA00022801"/>
    </source>
</evidence>
<comment type="subcellular location">
    <subcellularLocation>
        <location evidence="2">Cell membrane</location>
    </subcellularLocation>
    <subcellularLocation>
        <location evidence="1">Membrane</location>
        <topology evidence="1">Single-pass membrane protein</topology>
    </subcellularLocation>
</comment>
<dbReference type="Pfam" id="PF03717">
    <property type="entry name" value="PBP_dimer"/>
    <property type="match status" value="1"/>
</dbReference>
<organism evidence="17">
    <name type="scientific">freshwater metagenome</name>
    <dbReference type="NCBI Taxonomy" id="449393"/>
    <lineage>
        <taxon>unclassified sequences</taxon>
        <taxon>metagenomes</taxon>
        <taxon>ecological metagenomes</taxon>
    </lineage>
</organism>
<dbReference type="SUPFAM" id="SSF56519">
    <property type="entry name" value="Penicillin binding protein dimerisation domain"/>
    <property type="match status" value="1"/>
</dbReference>
<evidence type="ECO:0000256" key="12">
    <source>
        <dbReference type="ARBA" id="ARBA00023316"/>
    </source>
</evidence>
<evidence type="ECO:0000259" key="15">
    <source>
        <dbReference type="Pfam" id="PF03717"/>
    </source>
</evidence>
<evidence type="ECO:0000256" key="10">
    <source>
        <dbReference type="ARBA" id="ARBA00022989"/>
    </source>
</evidence>
<proteinExistence type="predicted"/>
<evidence type="ECO:0000256" key="1">
    <source>
        <dbReference type="ARBA" id="ARBA00004167"/>
    </source>
</evidence>
<dbReference type="GO" id="GO:0008360">
    <property type="term" value="P:regulation of cell shape"/>
    <property type="evidence" value="ECO:0007669"/>
    <property type="project" value="UniProtKB-KW"/>
</dbReference>
<dbReference type="Pfam" id="PF00905">
    <property type="entry name" value="Transpeptidase"/>
    <property type="match status" value="1"/>
</dbReference>
<feature type="domain" description="Penicillin-binding protein dimerisation" evidence="15">
    <location>
        <begin position="52"/>
        <end position="238"/>
    </location>
</feature>
<keyword evidence="10 13" id="KW-1133">Transmembrane helix</keyword>
<dbReference type="GO" id="GO:0071555">
    <property type="term" value="P:cell wall organization"/>
    <property type="evidence" value="ECO:0007669"/>
    <property type="project" value="UniProtKB-KW"/>
</dbReference>
<evidence type="ECO:0000256" key="8">
    <source>
        <dbReference type="ARBA" id="ARBA00022960"/>
    </source>
</evidence>
<keyword evidence="12" id="KW-0961">Cell wall biogenesis/degradation</keyword>
<evidence type="ECO:0000313" key="16">
    <source>
        <dbReference type="EMBL" id="CAB4583697.1"/>
    </source>
</evidence>
<dbReference type="GO" id="GO:0005886">
    <property type="term" value="C:plasma membrane"/>
    <property type="evidence" value="ECO:0007669"/>
    <property type="project" value="UniProtKB-SubCell"/>
</dbReference>
<evidence type="ECO:0000256" key="3">
    <source>
        <dbReference type="ARBA" id="ARBA00022475"/>
    </source>
</evidence>
<evidence type="ECO:0000256" key="6">
    <source>
        <dbReference type="ARBA" id="ARBA00022692"/>
    </source>
</evidence>
<dbReference type="AlphaFoldDB" id="A0A6J6JLQ1"/>
<sequence length="696" mass="74648">MNLRSRLSLLVIQIFIISLMVALLGRLFYLQVAAAPKYKDAALSIQSRDVVTPATRGLIVDSSGVPLALNKVGVAITVDRTKIDKQEDKGEAVLRSLAELLGLKYVDVFQRTRLCGELEKGKRAGCWTGSRFQPIPITKDADPTLALQIVERSDRFPGIDAQPIAIRSYPEIVGANAAHLLGYIGPLTDGDLAGDNGRSYFRSESIGKAGLEIQYDEFLRGSPGIKTVIVDRKEAVTSTGKVTNPVGGDHLVTSIDVRLQAASEKALADAVARSRASGFRADGGAAVVMDIVTGRVLALASYPTYDPNAYERGLTVKQARDLYSDEAGVPALSRALQGLFAPASTFKAVSVVAAANAGYDLNTTYDCPGEYQVGTRAFQNFESKAQGRLSMKKAIAISCDTIWYKIAFAEWLKDGGLKPKANPNDYFFKAAEGFQIGQKTGIDLPSESSGRLANREWRNSWYEQNKDFYCNYKERASKAQQTAFLIELARENCLDGDKIRAGDAVNFSIGQGDTVITPLKLAQMYAAIGNGGTIWKPTIGKAIVTTDGKVIKTIEPEKVGTIPATKATIKFLKESLREVVTAGTGRGAFSGFPIAISGKTGTAQVFGKNANGTLKSDTSWFASYGPTEKPRFAVVMMVSQGGYGASSSGVGVRKIYETLFGVKGSTVVPGAAIYPEGKPPLKLPKISPATKVKETP</sequence>
<gene>
    <name evidence="16" type="ORF">UFOPK1755_00687</name>
    <name evidence="17" type="ORF">UFOPK2155_00305</name>
</gene>
<reference evidence="17" key="1">
    <citation type="submission" date="2020-05" db="EMBL/GenBank/DDBJ databases">
        <authorList>
            <person name="Chiriac C."/>
            <person name="Salcher M."/>
            <person name="Ghai R."/>
            <person name="Kavagutti S V."/>
        </authorList>
    </citation>
    <scope>NUCLEOTIDE SEQUENCE</scope>
</reference>
<feature type="domain" description="Penicillin-binding protein transpeptidase" evidence="14">
    <location>
        <begin position="284"/>
        <end position="656"/>
    </location>
</feature>
<keyword evidence="8" id="KW-0133">Cell shape</keyword>
<dbReference type="PANTHER" id="PTHR30627">
    <property type="entry name" value="PEPTIDOGLYCAN D,D-TRANSPEPTIDASE"/>
    <property type="match status" value="1"/>
</dbReference>
<dbReference type="SUPFAM" id="SSF56601">
    <property type="entry name" value="beta-lactamase/transpeptidase-like"/>
    <property type="match status" value="1"/>
</dbReference>
<dbReference type="PANTHER" id="PTHR30627:SF2">
    <property type="entry name" value="PEPTIDOGLYCAN D,D-TRANSPEPTIDASE MRDA"/>
    <property type="match status" value="1"/>
</dbReference>
<evidence type="ECO:0000256" key="11">
    <source>
        <dbReference type="ARBA" id="ARBA00023136"/>
    </source>
</evidence>
<keyword evidence="4" id="KW-0997">Cell inner membrane</keyword>
<dbReference type="GO" id="GO:0008658">
    <property type="term" value="F:penicillin binding"/>
    <property type="evidence" value="ECO:0007669"/>
    <property type="project" value="InterPro"/>
</dbReference>
<keyword evidence="3" id="KW-1003">Cell membrane</keyword>
<evidence type="ECO:0000259" key="14">
    <source>
        <dbReference type="Pfam" id="PF00905"/>
    </source>
</evidence>
<evidence type="ECO:0000313" key="17">
    <source>
        <dbReference type="EMBL" id="CAB4637916.1"/>
    </source>
</evidence>
<dbReference type="Gene3D" id="3.40.710.10">
    <property type="entry name" value="DD-peptidase/beta-lactamase superfamily"/>
    <property type="match status" value="1"/>
</dbReference>
<dbReference type="Gene3D" id="3.90.1310.10">
    <property type="entry name" value="Penicillin-binding protein 2a (Domain 2)"/>
    <property type="match status" value="1"/>
</dbReference>
<keyword evidence="7" id="KW-0378">Hydrolase</keyword>
<dbReference type="GO" id="GO:0071972">
    <property type="term" value="F:peptidoglycan L,D-transpeptidase activity"/>
    <property type="evidence" value="ECO:0007669"/>
    <property type="project" value="TreeGrafter"/>
</dbReference>
<dbReference type="EMBL" id="CAEZVX010000021">
    <property type="protein sequence ID" value="CAB4637916.1"/>
    <property type="molecule type" value="Genomic_DNA"/>
</dbReference>
<keyword evidence="6 13" id="KW-0812">Transmembrane</keyword>
<evidence type="ECO:0000256" key="9">
    <source>
        <dbReference type="ARBA" id="ARBA00022984"/>
    </source>
</evidence>
<protein>
    <submittedName>
        <fullName evidence="17">Unannotated protein</fullName>
    </submittedName>
</protein>
<keyword evidence="9" id="KW-0573">Peptidoglycan synthesis</keyword>
<evidence type="ECO:0000256" key="5">
    <source>
        <dbReference type="ARBA" id="ARBA00022670"/>
    </source>
</evidence>
<dbReference type="InterPro" id="IPR001460">
    <property type="entry name" value="PCN-bd_Tpept"/>
</dbReference>
<name>A0A6J6JLQ1_9ZZZZ</name>
<keyword evidence="5" id="KW-0645">Protease</keyword>
<keyword evidence="11 13" id="KW-0472">Membrane</keyword>
<dbReference type="GO" id="GO:0006508">
    <property type="term" value="P:proteolysis"/>
    <property type="evidence" value="ECO:0007669"/>
    <property type="project" value="UniProtKB-KW"/>
</dbReference>
<evidence type="ECO:0000256" key="2">
    <source>
        <dbReference type="ARBA" id="ARBA00004236"/>
    </source>
</evidence>
<evidence type="ECO:0000256" key="13">
    <source>
        <dbReference type="SAM" id="Phobius"/>
    </source>
</evidence>
<feature type="transmembrane region" description="Helical" evidence="13">
    <location>
        <begin position="7"/>
        <end position="29"/>
    </location>
</feature>
<dbReference type="InterPro" id="IPR050515">
    <property type="entry name" value="Beta-lactam/transpept"/>
</dbReference>
<dbReference type="GO" id="GO:0009252">
    <property type="term" value="P:peptidoglycan biosynthetic process"/>
    <property type="evidence" value="ECO:0007669"/>
    <property type="project" value="UniProtKB-KW"/>
</dbReference>
<dbReference type="NCBIfam" id="TIGR03423">
    <property type="entry name" value="pbp2_mrdA"/>
    <property type="match status" value="1"/>
</dbReference>
<dbReference type="InterPro" id="IPR005311">
    <property type="entry name" value="PBP_dimer"/>
</dbReference>
<evidence type="ECO:0000256" key="4">
    <source>
        <dbReference type="ARBA" id="ARBA00022519"/>
    </source>
</evidence>
<dbReference type="EMBL" id="CAEZTX010000060">
    <property type="protein sequence ID" value="CAB4583697.1"/>
    <property type="molecule type" value="Genomic_DNA"/>
</dbReference>
<dbReference type="GO" id="GO:0009002">
    <property type="term" value="F:serine-type D-Ala-D-Ala carboxypeptidase activity"/>
    <property type="evidence" value="ECO:0007669"/>
    <property type="project" value="InterPro"/>
</dbReference>